<dbReference type="GeneID" id="106076418"/>
<feature type="coiled-coil region" evidence="1">
    <location>
        <begin position="154"/>
        <end position="199"/>
    </location>
</feature>
<organism evidence="3 4">
    <name type="scientific">Biomphalaria glabrata</name>
    <name type="common">Bloodfluke planorb</name>
    <name type="synonym">Freshwater snail</name>
    <dbReference type="NCBI Taxonomy" id="6526"/>
    <lineage>
        <taxon>Eukaryota</taxon>
        <taxon>Metazoa</taxon>
        <taxon>Spiralia</taxon>
        <taxon>Lophotrochozoa</taxon>
        <taxon>Mollusca</taxon>
        <taxon>Gastropoda</taxon>
        <taxon>Heterobranchia</taxon>
        <taxon>Euthyneura</taxon>
        <taxon>Panpulmonata</taxon>
        <taxon>Hygrophila</taxon>
        <taxon>Lymnaeoidea</taxon>
        <taxon>Planorbidae</taxon>
        <taxon>Biomphalaria</taxon>
    </lineage>
</organism>
<evidence type="ECO:0000256" key="2">
    <source>
        <dbReference type="SAM" id="MobiDB-lite"/>
    </source>
</evidence>
<dbReference type="OrthoDB" id="8927710at2759"/>
<keyword evidence="1" id="KW-0175">Coiled coil</keyword>
<keyword evidence="3" id="KW-1185">Reference proteome</keyword>
<evidence type="ECO:0000313" key="3">
    <source>
        <dbReference type="Proteomes" id="UP001165740"/>
    </source>
</evidence>
<proteinExistence type="predicted"/>
<protein>
    <submittedName>
        <fullName evidence="4">Uncharacterized protein LOC106076418</fullName>
    </submittedName>
</protein>
<name>A0A9W2YGK0_BIOGL</name>
<dbReference type="RefSeq" id="XP_055861835.1">
    <property type="nucleotide sequence ID" value="XM_056005860.1"/>
</dbReference>
<dbReference type="Proteomes" id="UP001165740">
    <property type="component" value="Chromosome 12"/>
</dbReference>
<feature type="compositionally biased region" description="Low complexity" evidence="2">
    <location>
        <begin position="59"/>
        <end position="73"/>
    </location>
</feature>
<accession>A0A9W2YGK0</accession>
<sequence>MTKTKQLSKTVASKTSTSKDHRHDHDDDDQSDDATPTPSISKSKQKSQNEDDQDEDGSSSKSNRSRSTTTASISRLLVKNRKVSESQMSKWKPIQPDFLNFILSLLEDSLARYSFSKSGNKEVMRIEKKIRTTILNGLKTSKFPAEKLIDFKTMKSSEEALLAEKRNLDQLEFKLSSALKKEEKENKRLLAEANSVDSTSLNMTEQYHPILESLVVTRNVLL</sequence>
<dbReference type="AlphaFoldDB" id="A0A9W2YGK0"/>
<evidence type="ECO:0000256" key="1">
    <source>
        <dbReference type="SAM" id="Coils"/>
    </source>
</evidence>
<gene>
    <name evidence="4" type="primary">LOC106076418</name>
</gene>
<reference evidence="4" key="1">
    <citation type="submission" date="2025-08" db="UniProtKB">
        <authorList>
            <consortium name="RefSeq"/>
        </authorList>
    </citation>
    <scope>IDENTIFICATION</scope>
</reference>
<feature type="region of interest" description="Disordered" evidence="2">
    <location>
        <begin position="1"/>
        <end position="73"/>
    </location>
</feature>
<evidence type="ECO:0000313" key="4">
    <source>
        <dbReference type="RefSeq" id="XP_055861835.1"/>
    </source>
</evidence>